<protein>
    <recommendedName>
        <fullName evidence="1">DUF4874 domain-containing protein</fullName>
    </recommendedName>
</protein>
<reference evidence="2" key="1">
    <citation type="journal article" date="2019" name="bioRxiv">
        <title>The Genome of the Zebra Mussel, Dreissena polymorpha: A Resource for Invasive Species Research.</title>
        <authorList>
            <person name="McCartney M.A."/>
            <person name="Auch B."/>
            <person name="Kono T."/>
            <person name="Mallez S."/>
            <person name="Zhang Y."/>
            <person name="Obille A."/>
            <person name="Becker A."/>
            <person name="Abrahante J.E."/>
            <person name="Garbe J."/>
            <person name="Badalamenti J.P."/>
            <person name="Herman A."/>
            <person name="Mangelson H."/>
            <person name="Liachko I."/>
            <person name="Sullivan S."/>
            <person name="Sone E.D."/>
            <person name="Koren S."/>
            <person name="Silverstein K.A.T."/>
            <person name="Beckman K.B."/>
            <person name="Gohl D.M."/>
        </authorList>
    </citation>
    <scope>NUCLEOTIDE SEQUENCE</scope>
    <source>
        <strain evidence="2">Duluth1</strain>
        <tissue evidence="2">Whole animal</tissue>
    </source>
</reference>
<dbReference type="AlphaFoldDB" id="A0A9D3YXR4"/>
<comment type="caution">
    <text evidence="2">The sequence shown here is derived from an EMBL/GenBank/DDBJ whole genome shotgun (WGS) entry which is preliminary data.</text>
</comment>
<sequence length="162" mass="18768">MGPQNNVVLREYYLDTYLTSDLDTNFTDKVKADLNVIQDQGWTVILRFAYLDSICNNPTCREPSYSRMISHIQKLDQENVFRDYEGIIVAIQAGFVGVWGKMCNLWAYWVRSGVCWPRVFKRWRLLASWVSSGICGRQGPFPDLSKMLKPVLTITVLSRFFP</sequence>
<proteinExistence type="predicted"/>
<evidence type="ECO:0000259" key="1">
    <source>
        <dbReference type="Pfam" id="PF16173"/>
    </source>
</evidence>
<evidence type="ECO:0000313" key="3">
    <source>
        <dbReference type="Proteomes" id="UP000828390"/>
    </source>
</evidence>
<dbReference type="EMBL" id="JAIWYP010000014">
    <property type="protein sequence ID" value="KAH3706364.1"/>
    <property type="molecule type" value="Genomic_DNA"/>
</dbReference>
<dbReference type="InterPro" id="IPR032379">
    <property type="entry name" value="DUF4874"/>
</dbReference>
<organism evidence="2 3">
    <name type="scientific">Dreissena polymorpha</name>
    <name type="common">Zebra mussel</name>
    <name type="synonym">Mytilus polymorpha</name>
    <dbReference type="NCBI Taxonomy" id="45954"/>
    <lineage>
        <taxon>Eukaryota</taxon>
        <taxon>Metazoa</taxon>
        <taxon>Spiralia</taxon>
        <taxon>Lophotrochozoa</taxon>
        <taxon>Mollusca</taxon>
        <taxon>Bivalvia</taxon>
        <taxon>Autobranchia</taxon>
        <taxon>Heteroconchia</taxon>
        <taxon>Euheterodonta</taxon>
        <taxon>Imparidentia</taxon>
        <taxon>Neoheterodontei</taxon>
        <taxon>Myida</taxon>
        <taxon>Dreissenoidea</taxon>
        <taxon>Dreissenidae</taxon>
        <taxon>Dreissena</taxon>
    </lineage>
</organism>
<gene>
    <name evidence="2" type="ORF">DPMN_065750</name>
</gene>
<feature type="domain" description="DUF4874" evidence="1">
    <location>
        <begin position="6"/>
        <end position="102"/>
    </location>
</feature>
<dbReference type="Proteomes" id="UP000828390">
    <property type="component" value="Unassembled WGS sequence"/>
</dbReference>
<evidence type="ECO:0000313" key="2">
    <source>
        <dbReference type="EMBL" id="KAH3706364.1"/>
    </source>
</evidence>
<keyword evidence="3" id="KW-1185">Reference proteome</keyword>
<accession>A0A9D3YXR4</accession>
<dbReference type="Pfam" id="PF16173">
    <property type="entry name" value="DUF4874"/>
    <property type="match status" value="1"/>
</dbReference>
<reference evidence="2" key="2">
    <citation type="submission" date="2020-11" db="EMBL/GenBank/DDBJ databases">
        <authorList>
            <person name="McCartney M.A."/>
            <person name="Auch B."/>
            <person name="Kono T."/>
            <person name="Mallez S."/>
            <person name="Becker A."/>
            <person name="Gohl D.M."/>
            <person name="Silverstein K.A.T."/>
            <person name="Koren S."/>
            <person name="Bechman K.B."/>
            <person name="Herman A."/>
            <person name="Abrahante J.E."/>
            <person name="Garbe J."/>
        </authorList>
    </citation>
    <scope>NUCLEOTIDE SEQUENCE</scope>
    <source>
        <strain evidence="2">Duluth1</strain>
        <tissue evidence="2">Whole animal</tissue>
    </source>
</reference>
<name>A0A9D3YXR4_DREPO</name>